<evidence type="ECO:0000313" key="2">
    <source>
        <dbReference type="EMBL" id="MFC7286593.1"/>
    </source>
</evidence>
<comment type="caution">
    <text evidence="2">The sequence shown here is derived from an EMBL/GenBank/DDBJ whole genome shotgun (WGS) entry which is preliminary data.</text>
</comment>
<name>A0ABW2I6H1_9BURK</name>
<evidence type="ECO:0008006" key="4">
    <source>
        <dbReference type="Google" id="ProtNLM"/>
    </source>
</evidence>
<protein>
    <recommendedName>
        <fullName evidence="4">Lipoprotein</fullName>
    </recommendedName>
</protein>
<dbReference type="EMBL" id="JBHTBU010000001">
    <property type="protein sequence ID" value="MFC7286593.1"/>
    <property type="molecule type" value="Genomic_DNA"/>
</dbReference>
<gene>
    <name evidence="2" type="ORF">ACFQPC_00960</name>
</gene>
<reference evidence="3" key="1">
    <citation type="journal article" date="2019" name="Int. J. Syst. Evol. Microbiol.">
        <title>The Global Catalogue of Microorganisms (GCM) 10K type strain sequencing project: providing services to taxonomists for standard genome sequencing and annotation.</title>
        <authorList>
            <consortium name="The Broad Institute Genomics Platform"/>
            <consortium name="The Broad Institute Genome Sequencing Center for Infectious Disease"/>
            <person name="Wu L."/>
            <person name="Ma J."/>
        </authorList>
    </citation>
    <scope>NUCLEOTIDE SEQUENCE [LARGE SCALE GENOMIC DNA]</scope>
    <source>
        <strain evidence="3">KACC 12508</strain>
    </source>
</reference>
<feature type="chain" id="PRO_5045614695" description="Lipoprotein" evidence="1">
    <location>
        <begin position="20"/>
        <end position="238"/>
    </location>
</feature>
<keyword evidence="1" id="KW-0732">Signal</keyword>
<evidence type="ECO:0000256" key="1">
    <source>
        <dbReference type="SAM" id="SignalP"/>
    </source>
</evidence>
<dbReference type="RefSeq" id="WP_382269792.1">
    <property type="nucleotide sequence ID" value="NZ_JBHTBU010000001.1"/>
</dbReference>
<keyword evidence="3" id="KW-1185">Reference proteome</keyword>
<evidence type="ECO:0000313" key="3">
    <source>
        <dbReference type="Proteomes" id="UP001596542"/>
    </source>
</evidence>
<organism evidence="2 3">
    <name type="scientific">Herminiimonas glaciei</name>
    <dbReference type="NCBI Taxonomy" id="523788"/>
    <lineage>
        <taxon>Bacteria</taxon>
        <taxon>Pseudomonadati</taxon>
        <taxon>Pseudomonadota</taxon>
        <taxon>Betaproteobacteria</taxon>
        <taxon>Burkholderiales</taxon>
        <taxon>Oxalobacteraceae</taxon>
        <taxon>Herminiimonas</taxon>
    </lineage>
</organism>
<sequence>MKKLLICLIAIFVSGCAAKKLSETDEQRIRNVGVVSIIPEDATFQKIGLTVFNNEKTVIDMNGQLTATITSTVNSRLAQSRPQWKVKDIGFEQSALLEKYKTSDGKIPSDPGKIKKDLAQLAKNNGLDAIIVFFPMSYEHAIPGKGVGVILRTMSLSSIGRGYAHAAIGMTFVDQQGETMVYEHIGAEKFSKAIDVDGYGMKYSLEANMTPEMTDRLKADMKNLLQQNITTTLISIGM</sequence>
<dbReference type="PROSITE" id="PS51257">
    <property type="entry name" value="PROKAR_LIPOPROTEIN"/>
    <property type="match status" value="1"/>
</dbReference>
<feature type="signal peptide" evidence="1">
    <location>
        <begin position="1"/>
        <end position="19"/>
    </location>
</feature>
<accession>A0ABW2I6H1</accession>
<dbReference type="Proteomes" id="UP001596542">
    <property type="component" value="Unassembled WGS sequence"/>
</dbReference>
<proteinExistence type="predicted"/>